<reference evidence="3" key="2">
    <citation type="submission" date="2017-12" db="EMBL/GenBank/DDBJ databases">
        <title>Genome sequence of the Bar-tailed Godwit (Limosa lapponica baueri).</title>
        <authorList>
            <person name="Lima N.C.B."/>
            <person name="Parody-Merino A.M."/>
            <person name="Battley P.F."/>
            <person name="Fidler A.E."/>
            <person name="Prosdocimi F."/>
        </authorList>
    </citation>
    <scope>NUCLEOTIDE SEQUENCE [LARGE SCALE GENOMIC DNA]</scope>
</reference>
<evidence type="ECO:0000256" key="1">
    <source>
        <dbReference type="SAM" id="MobiDB-lite"/>
    </source>
</evidence>
<reference evidence="3" key="1">
    <citation type="submission" date="2017-11" db="EMBL/GenBank/DDBJ databases">
        <authorList>
            <person name="Lima N.C."/>
            <person name="Parody-Merino A.M."/>
            <person name="Battley P.F."/>
            <person name="Fidler A.E."/>
            <person name="Prosdocimi F."/>
        </authorList>
    </citation>
    <scope>NUCLEOTIDE SEQUENCE [LARGE SCALE GENOMIC DNA]</scope>
</reference>
<protein>
    <submittedName>
        <fullName evidence="2">Uncharacterized protein</fullName>
    </submittedName>
</protein>
<sequence length="137" mass="15125">MRAEQSRDERSKTASQILGSPGSGKKDSNFYRISLPLLNGLRPQTNSLSLGTNKYAKRRLEGYMTALYENAGPEKEQAEKRTTEAEGKPCRKKDACFADLWGSLQGLFSQTLRGLDWAGSNEECHIYCGLGKDEGSA</sequence>
<keyword evidence="3" id="KW-1185">Reference proteome</keyword>
<evidence type="ECO:0000313" key="3">
    <source>
        <dbReference type="Proteomes" id="UP000233556"/>
    </source>
</evidence>
<name>A0A2I0UDZ6_LIMLA</name>
<feature type="compositionally biased region" description="Basic and acidic residues" evidence="1">
    <location>
        <begin position="1"/>
        <end position="12"/>
    </location>
</feature>
<feature type="region of interest" description="Disordered" evidence="1">
    <location>
        <begin position="1"/>
        <end position="29"/>
    </location>
</feature>
<organism evidence="2 3">
    <name type="scientific">Limosa lapponica baueri</name>
    <dbReference type="NCBI Taxonomy" id="1758121"/>
    <lineage>
        <taxon>Eukaryota</taxon>
        <taxon>Metazoa</taxon>
        <taxon>Chordata</taxon>
        <taxon>Craniata</taxon>
        <taxon>Vertebrata</taxon>
        <taxon>Euteleostomi</taxon>
        <taxon>Archelosauria</taxon>
        <taxon>Archosauria</taxon>
        <taxon>Dinosauria</taxon>
        <taxon>Saurischia</taxon>
        <taxon>Theropoda</taxon>
        <taxon>Coelurosauria</taxon>
        <taxon>Aves</taxon>
        <taxon>Neognathae</taxon>
        <taxon>Neoaves</taxon>
        <taxon>Charadriiformes</taxon>
        <taxon>Scolopacidae</taxon>
        <taxon>Limosa</taxon>
    </lineage>
</organism>
<gene>
    <name evidence="2" type="ORF">llap_5407</name>
</gene>
<dbReference type="Proteomes" id="UP000233556">
    <property type="component" value="Unassembled WGS sequence"/>
</dbReference>
<proteinExistence type="predicted"/>
<evidence type="ECO:0000313" key="2">
    <source>
        <dbReference type="EMBL" id="PKU44282.1"/>
    </source>
</evidence>
<accession>A0A2I0UDZ6</accession>
<dbReference type="EMBL" id="KZ505836">
    <property type="protein sequence ID" value="PKU44282.1"/>
    <property type="molecule type" value="Genomic_DNA"/>
</dbReference>
<dbReference type="AlphaFoldDB" id="A0A2I0UDZ6"/>